<keyword evidence="3" id="KW-1133">Transmembrane helix</keyword>
<dbReference type="AlphaFoldDB" id="N1ZNE1"/>
<evidence type="ECO:0000256" key="2">
    <source>
        <dbReference type="SAM" id="MobiDB-lite"/>
    </source>
</evidence>
<dbReference type="SMART" id="SM00854">
    <property type="entry name" value="PGA_cap"/>
    <property type="match status" value="1"/>
</dbReference>
<dbReference type="Pfam" id="PF09587">
    <property type="entry name" value="PGA_cap"/>
    <property type="match status" value="1"/>
</dbReference>
<accession>N1ZNE1</accession>
<organism evidence="5 6">
    <name type="scientific">Eubacterium plexicaudatum ASF492</name>
    <dbReference type="NCBI Taxonomy" id="1235802"/>
    <lineage>
        <taxon>Bacteria</taxon>
        <taxon>Bacillati</taxon>
        <taxon>Bacillota</taxon>
        <taxon>Clostridia</taxon>
        <taxon>Eubacteriales</taxon>
        <taxon>Eubacteriaceae</taxon>
        <taxon>Eubacterium</taxon>
    </lineage>
</organism>
<evidence type="ECO:0000256" key="3">
    <source>
        <dbReference type="SAM" id="Phobius"/>
    </source>
</evidence>
<comment type="caution">
    <text evidence="5">The sequence shown here is derived from an EMBL/GenBank/DDBJ whole genome shotgun (WGS) entry which is preliminary data.</text>
</comment>
<keyword evidence="3" id="KW-0472">Membrane</keyword>
<feature type="transmembrane region" description="Helical" evidence="3">
    <location>
        <begin position="70"/>
        <end position="90"/>
    </location>
</feature>
<dbReference type="OrthoDB" id="9810906at2"/>
<sequence>MEHDLQKKQELELWNMVSSGKPRQGAKTPSRTPQRMKQEVPNRNYQTISRSKKTAQAVRRKKARKRRIRFYRLMAIIRIILCLIGAHTVADTIYGWVHKPPEKEEAVVQVVSLPAQNDEIAFEEHDITLMAVGDNLLHMGIVNAGKQSDGSRNYDFLFDGIGAFLEKADIKIINQETIFGGNELDFHGYPKFNSPTEAGDAIAGAGFNVVLQATNHTADQGMSGMENCIDFWKTHPEVLVTGIHEPLTEETYKNRIPLLKVGDDTFAILNYTYGANGESISSSIKDRMNMLCDVDESNGRIDFETLNKQVLLDISEAKTLADIVIVCPHWGTEYSTTPSSTQEKFAMQMTEAGADIIIGTHPHVVQPVKWIEATNGNRALCYYSLGNYVSTQKNGQSMLEGMAWITFHVTKDGISVSEDQTGIIPLVCHYTSNPTRFKQVYLLENYTEELASSHGIISYGGISFHLDDCLKWSDEILGDWVLSADEVLSP</sequence>
<dbReference type="InterPro" id="IPR029052">
    <property type="entry name" value="Metallo-depent_PP-like"/>
</dbReference>
<evidence type="ECO:0000259" key="4">
    <source>
        <dbReference type="SMART" id="SM00854"/>
    </source>
</evidence>
<evidence type="ECO:0000313" key="6">
    <source>
        <dbReference type="Proteomes" id="UP000012589"/>
    </source>
</evidence>
<dbReference type="PATRIC" id="fig|1235802.3.peg.6306"/>
<evidence type="ECO:0000313" key="5">
    <source>
        <dbReference type="EMBL" id="EMZ17416.1"/>
    </source>
</evidence>
<proteinExistence type="inferred from homology"/>
<feature type="region of interest" description="Disordered" evidence="2">
    <location>
        <begin position="15"/>
        <end position="42"/>
    </location>
</feature>
<dbReference type="CDD" id="cd07381">
    <property type="entry name" value="MPP_CapA"/>
    <property type="match status" value="1"/>
</dbReference>
<dbReference type="InterPro" id="IPR052169">
    <property type="entry name" value="CW_Biosynth-Accessory"/>
</dbReference>
<feature type="domain" description="Capsule synthesis protein CapA" evidence="4">
    <location>
        <begin position="128"/>
        <end position="392"/>
    </location>
</feature>
<dbReference type="Gene3D" id="3.60.21.10">
    <property type="match status" value="1"/>
</dbReference>
<keyword evidence="6" id="KW-1185">Reference proteome</keyword>
<dbReference type="STRING" id="1235802.C823_05969"/>
<dbReference type="PANTHER" id="PTHR33393:SF12">
    <property type="entry name" value="CAPSULE BIOSYNTHESIS PROTEIN CAPA"/>
    <property type="match status" value="1"/>
</dbReference>
<keyword evidence="3" id="KW-0812">Transmembrane</keyword>
<feature type="compositionally biased region" description="Polar residues" evidence="2">
    <location>
        <begin position="27"/>
        <end position="42"/>
    </location>
</feature>
<dbReference type="Proteomes" id="UP000012589">
    <property type="component" value="Unassembled WGS sequence"/>
</dbReference>
<dbReference type="SUPFAM" id="SSF56300">
    <property type="entry name" value="Metallo-dependent phosphatases"/>
    <property type="match status" value="1"/>
</dbReference>
<reference evidence="5 6" key="1">
    <citation type="journal article" date="2014" name="Genome Announc.">
        <title>Draft genome sequences of the altered schaedler flora, a defined bacterial community from gnotobiotic mice.</title>
        <authorList>
            <person name="Wannemuehler M.J."/>
            <person name="Overstreet A.M."/>
            <person name="Ward D.V."/>
            <person name="Phillips G.J."/>
        </authorList>
    </citation>
    <scope>NUCLEOTIDE SEQUENCE [LARGE SCALE GENOMIC DNA]</scope>
    <source>
        <strain evidence="5 6">ASF492</strain>
    </source>
</reference>
<dbReference type="EMBL" id="AQFT01000207">
    <property type="protein sequence ID" value="EMZ17416.1"/>
    <property type="molecule type" value="Genomic_DNA"/>
</dbReference>
<comment type="similarity">
    <text evidence="1">Belongs to the CapA family.</text>
</comment>
<dbReference type="HOGENOM" id="CLU_038823_0_2_9"/>
<gene>
    <name evidence="5" type="ORF">C823_05969</name>
</gene>
<dbReference type="PANTHER" id="PTHR33393">
    <property type="entry name" value="POLYGLUTAMINE SYNTHESIS ACCESSORY PROTEIN RV0574C-RELATED"/>
    <property type="match status" value="1"/>
</dbReference>
<name>N1ZNE1_9FIRM</name>
<evidence type="ECO:0000256" key="1">
    <source>
        <dbReference type="ARBA" id="ARBA00005662"/>
    </source>
</evidence>
<dbReference type="eggNOG" id="COG2843">
    <property type="taxonomic scope" value="Bacteria"/>
</dbReference>
<protein>
    <recommendedName>
        <fullName evidence="4">Capsule synthesis protein CapA domain-containing protein</fullName>
    </recommendedName>
</protein>
<dbReference type="InterPro" id="IPR019079">
    <property type="entry name" value="Capsule_synth_CapA"/>
</dbReference>